<organism evidence="1 2">
    <name type="scientific">Paenibacillus lignilyticus</name>
    <dbReference type="NCBI Taxonomy" id="1172615"/>
    <lineage>
        <taxon>Bacteria</taxon>
        <taxon>Bacillati</taxon>
        <taxon>Bacillota</taxon>
        <taxon>Bacilli</taxon>
        <taxon>Bacillales</taxon>
        <taxon>Paenibacillaceae</taxon>
        <taxon>Paenibacillus</taxon>
    </lineage>
</organism>
<protein>
    <submittedName>
        <fullName evidence="1">Uncharacterized protein</fullName>
    </submittedName>
</protein>
<accession>A0ABS5CEB7</accession>
<keyword evidence="2" id="KW-1185">Reference proteome</keyword>
<sequence>MAMAAKFVQEAHLEVYLEAKVAIQVEEAHQEVYMVTYPAETCPKRVVFRSVHMVGKRSMKQVRHS</sequence>
<dbReference type="Proteomes" id="UP000673394">
    <property type="component" value="Unassembled WGS sequence"/>
</dbReference>
<evidence type="ECO:0000313" key="2">
    <source>
        <dbReference type="Proteomes" id="UP000673394"/>
    </source>
</evidence>
<proteinExistence type="predicted"/>
<name>A0ABS5CEB7_9BACL</name>
<dbReference type="RefSeq" id="WP_210658454.1">
    <property type="nucleotide sequence ID" value="NZ_JAGKSP010000003.1"/>
</dbReference>
<evidence type="ECO:0000313" key="1">
    <source>
        <dbReference type="EMBL" id="MBP3963418.1"/>
    </source>
</evidence>
<comment type="caution">
    <text evidence="1">The sequence shown here is derived from an EMBL/GenBank/DDBJ whole genome shotgun (WGS) entry which is preliminary data.</text>
</comment>
<reference evidence="1 2" key="1">
    <citation type="submission" date="2021-04" db="EMBL/GenBank/DDBJ databases">
        <title>Paenibacillus sp. DLE-14 whole genome sequence.</title>
        <authorList>
            <person name="Ham Y.J."/>
        </authorList>
    </citation>
    <scope>NUCLEOTIDE SEQUENCE [LARGE SCALE GENOMIC DNA]</scope>
    <source>
        <strain evidence="1 2">DLE-14</strain>
    </source>
</reference>
<dbReference type="EMBL" id="JAGKSP010000003">
    <property type="protein sequence ID" value="MBP3963418.1"/>
    <property type="molecule type" value="Genomic_DNA"/>
</dbReference>
<gene>
    <name evidence="1" type="ORF">I8J30_11945</name>
</gene>